<keyword evidence="8" id="KW-1133">Transmembrane helix</keyword>
<dbReference type="InterPro" id="IPR011013">
    <property type="entry name" value="Gal_mutarotase_sf_dom"/>
</dbReference>
<dbReference type="InterPro" id="IPR030458">
    <property type="entry name" value="Glyco_hydro_31_AS"/>
</dbReference>
<dbReference type="CDD" id="cd14752">
    <property type="entry name" value="GH31_N"/>
    <property type="match status" value="1"/>
</dbReference>
<dbReference type="SUPFAM" id="SSF64268">
    <property type="entry name" value="PX domain"/>
    <property type="match status" value="1"/>
</dbReference>
<comment type="similarity">
    <text evidence="2">Belongs to the glycosyl hydrolase 31 family.</text>
</comment>
<dbReference type="CDD" id="cd00111">
    <property type="entry name" value="Trefoil"/>
    <property type="match status" value="1"/>
</dbReference>
<dbReference type="InterPro" id="IPR017957">
    <property type="entry name" value="P_trefoil_CS"/>
</dbReference>
<dbReference type="InterPro" id="IPR001683">
    <property type="entry name" value="PX_dom"/>
</dbReference>
<dbReference type="SMART" id="SM00018">
    <property type="entry name" value="PD"/>
    <property type="match status" value="1"/>
</dbReference>
<reference evidence="12" key="1">
    <citation type="submission" date="2021-02" db="EMBL/GenBank/DDBJ databases">
        <authorList>
            <person name="Nowell W R."/>
        </authorList>
    </citation>
    <scope>NUCLEOTIDE SEQUENCE</scope>
</reference>
<evidence type="ECO:0000313" key="13">
    <source>
        <dbReference type="Proteomes" id="UP000663881"/>
    </source>
</evidence>
<dbReference type="Gene3D" id="3.30.1520.10">
    <property type="entry name" value="Phox-like domain"/>
    <property type="match status" value="1"/>
</dbReference>
<evidence type="ECO:0000313" key="12">
    <source>
        <dbReference type="EMBL" id="CAF3695896.1"/>
    </source>
</evidence>
<dbReference type="GO" id="GO:0030246">
    <property type="term" value="F:carbohydrate binding"/>
    <property type="evidence" value="ECO:0007669"/>
    <property type="project" value="InterPro"/>
</dbReference>
<dbReference type="PROSITE" id="PS51207">
    <property type="entry name" value="PXA"/>
    <property type="match status" value="1"/>
</dbReference>
<dbReference type="SMART" id="SM00313">
    <property type="entry name" value="PXA"/>
    <property type="match status" value="1"/>
</dbReference>
<dbReference type="GO" id="GO:0005975">
    <property type="term" value="P:carbohydrate metabolic process"/>
    <property type="evidence" value="ECO:0007669"/>
    <property type="project" value="InterPro"/>
</dbReference>
<dbReference type="InterPro" id="IPR017853">
    <property type="entry name" value="GH"/>
</dbReference>
<dbReference type="Pfam" id="PF00787">
    <property type="entry name" value="PX"/>
    <property type="match status" value="1"/>
</dbReference>
<dbReference type="Pfam" id="PF02194">
    <property type="entry name" value="PXA"/>
    <property type="match status" value="1"/>
</dbReference>
<dbReference type="CDD" id="cd06602">
    <property type="entry name" value="GH31_MGAM_SI_GAA"/>
    <property type="match status" value="1"/>
</dbReference>
<dbReference type="InterPro" id="IPR003114">
    <property type="entry name" value="Phox_assoc"/>
</dbReference>
<evidence type="ECO:0000259" key="10">
    <source>
        <dbReference type="PROSITE" id="PS51207"/>
    </source>
</evidence>
<dbReference type="PANTHER" id="PTHR22762">
    <property type="entry name" value="ALPHA-GLUCOSIDASE"/>
    <property type="match status" value="1"/>
</dbReference>
<proteinExistence type="inferred from homology"/>
<dbReference type="GO" id="GO:0035091">
    <property type="term" value="F:phosphatidylinositol binding"/>
    <property type="evidence" value="ECO:0007669"/>
    <property type="project" value="InterPro"/>
</dbReference>
<dbReference type="Gene3D" id="3.20.20.80">
    <property type="entry name" value="Glycosidases"/>
    <property type="match status" value="1"/>
</dbReference>
<evidence type="ECO:0000256" key="6">
    <source>
        <dbReference type="ARBA" id="ARBA00023295"/>
    </source>
</evidence>
<gene>
    <name evidence="12" type="ORF">OKA104_LOCUS12146</name>
</gene>
<sequence length="1863" mass="215539">MSKINIIRIILGIGLIIFLLIAFLLFGKIHVVIFALLILFSYKLTDYYIITINNPKKSVTCWPNLILLFDTNKDLKEENHRKQSANCNYIQKNPWVHLMMSKRLDAAIDEFCCLCLRDYIYPWLSTITHDDSFVYEVKYLFRYLLASVIRHLHKVDINAFITERFLPLILQTYDRYIHTREKMSVNNSVDFLRTMYKDDLHIAMYNREAELKYLKNLVSNLMPIITPEFISKCQGTRHLLCEIFVSQILLDSIDALCQPNILNRLFHLYFTTAIERRQLNNITDSDEQSKSYVEILSHFCAMNGILHKKQLTLELTDVMYEKELTNQLSRVLDHHGSLGLLSIYITLSDLLNDIPLASDILVRKKLYQRLKHIDERYLNPIHSNTYVIISNFYDKEDTLIDDVKNLINYDLAESINDDINKKNFNVQQAFTLLSRFHCKVYELIEEKYQREFLASDEHFLYICGPRMDSRDYRSMDKKNAVENANKRNISKHYTTTSYQEMEEKDDSHLKCPEDSASICSNSSLDERDLSTWRVHIDHAEELRENIHSNLKYCVLILEVQRCELNNDNPLINNEEKPHWIVARRYQDFYLLEQKLTEFHGIFYDARLPARRSATTARSLDFLESIKADFEHFLQHLLSKPTLRNSELLYNFLTQPDDFALPTGEIILTKVLKVVPRRLRFEKGQSLEPFLLSLLNYIEPAKAKATQPSPVFNDIIKEKLENSIYGNNADITDSFFEPMTEESVNSHHEEFDSTYDHLIFIVKKVFSASTFLIHLLNLLRVPLKNTVDTFFSYFIENRIDEILSNEENIIAVIHALQDTIFADDAKDKGPSDMVNFEDVIGTAEEFVPGMIKRILGESNVQNGLQILLQHFQDPLLNKQLFYMILDEILLQVFPELQVHNFGQRSRIYESQATYMTHDILNLEVYLIYDSIYRRYDIALQVSIVEKKAADTHETEFGEKSFSIFVTRQSTGVILGMIYSSLVIKFTILYIISYSYAQQCEQTSNAARFNCHPENDPTEATCVTRKCCWRPPIPQTNATVPYCYFPTDFPTYEIISNETTDFGQRIRIQKLQTTYMPHDILNLTVDLIYETQERFRIRIYDTIYRRYEVPLQVPVVEKRATDTDYEITFSAKPFAILVTRKSTGVVLFDSSIAPLIFADQYMKLSTRLSSPLVYGLGEHRQPLLINVSAEWKRLTFYSRDFPPVENINLYGVHPFHINLERTPDNQTHVHGQFFLNSNAMDIDLQPLPAITYTTIGGIIDLYIFTGPTVENVIEQYWAVIGKPAMPPFWSLGFHLSRFGYSTFENLWETIKRMHDAEFPYDVQWTDIDVMSSSLDFTYDRERFQGLPGLVRGLQSEGKHYVNRLDPSISSTQPSGSYPPYDDGINREVFVTKYNSTDPLVGEGWAGRTVFADFTHPNAVEWWTRMATAFYESIPFDGLWIDMNEPSNFVDGSRDGCTTNALDNPPYVPHVLGNNLSSKSLCPSSQHYLSFHYNLHSMFGYFESQVTNTALKTIRKKRPFVLSRSTFAGSGQFAAHWTGDNRASFQDMYYSIPAILSFNMFGITHVGADICGFGLDTTEELCTRWMQLGAFYPFMRNHNDLGQKDQDPASFSWEAQQIMKQALLMRYSFIPFWYTLHYEASMNSKTIIQPLFFEYLNDINTYNIDQQFLIGRALLISPNLVSQTNTVDVYIPQDVWYEFSSGVEIETVGQFITLNAPISKINVHVRGGFIIPMQTPGANLILGRGNPFSLLVAPSQFGNASGNLFWDDGDSIDSVGTNTYNYFEFTLTTSNTLTIDPLSTNYKDSPMRLDLIKVLGVSKPVTQVTVNGKVYPNYTYSVFDQILIIHGLDMNILVESSQIIKWTTST</sequence>
<dbReference type="InterPro" id="IPR013780">
    <property type="entry name" value="Glyco_hydro_b"/>
</dbReference>
<dbReference type="PROSITE" id="PS51448">
    <property type="entry name" value="P_TREFOIL_2"/>
    <property type="match status" value="1"/>
</dbReference>
<dbReference type="SUPFAM" id="SSF57492">
    <property type="entry name" value="Trefoil"/>
    <property type="match status" value="1"/>
</dbReference>
<dbReference type="SMART" id="SM00312">
    <property type="entry name" value="PX"/>
    <property type="match status" value="1"/>
</dbReference>
<accession>A0A818UI15</accession>
<protein>
    <submittedName>
        <fullName evidence="12">Uncharacterized protein</fullName>
    </submittedName>
</protein>
<keyword evidence="4 8" id="KW-0472">Membrane</keyword>
<evidence type="ECO:0000256" key="1">
    <source>
        <dbReference type="ARBA" id="ARBA00004308"/>
    </source>
</evidence>
<feature type="domain" description="P-type" evidence="11">
    <location>
        <begin position="996"/>
        <end position="1045"/>
    </location>
</feature>
<name>A0A818UI15_9BILA</name>
<keyword evidence="6" id="KW-0326">Glycosidase</keyword>
<evidence type="ECO:0000259" key="11">
    <source>
        <dbReference type="PROSITE" id="PS51448"/>
    </source>
</evidence>
<dbReference type="InterPro" id="IPR013937">
    <property type="entry name" value="Sorting_nexin_C"/>
</dbReference>
<dbReference type="Gene3D" id="4.10.110.10">
    <property type="entry name" value="Spasmolytic Protein, domain 1"/>
    <property type="match status" value="1"/>
</dbReference>
<dbReference type="SUPFAM" id="SSF74650">
    <property type="entry name" value="Galactose mutarotase-like"/>
    <property type="match status" value="1"/>
</dbReference>
<dbReference type="SUPFAM" id="SSF51011">
    <property type="entry name" value="Glycosyl hydrolase domain"/>
    <property type="match status" value="1"/>
</dbReference>
<dbReference type="GO" id="GO:0004558">
    <property type="term" value="F:alpha-1,4-glucosidase activity"/>
    <property type="evidence" value="ECO:0007669"/>
    <property type="project" value="TreeGrafter"/>
</dbReference>
<dbReference type="InterPro" id="IPR000519">
    <property type="entry name" value="P_trefoil_dom"/>
</dbReference>
<dbReference type="PROSITE" id="PS00129">
    <property type="entry name" value="GLYCOSYL_HYDROL_F31_1"/>
    <property type="match status" value="1"/>
</dbReference>
<comment type="caution">
    <text evidence="12">The sequence shown here is derived from an EMBL/GenBank/DDBJ whole genome shotgun (WGS) entry which is preliminary data.</text>
</comment>
<feature type="transmembrane region" description="Helical" evidence="8">
    <location>
        <begin position="32"/>
        <end position="50"/>
    </location>
</feature>
<dbReference type="InterPro" id="IPR044913">
    <property type="entry name" value="P_trefoil_dom_sf"/>
</dbReference>
<feature type="transmembrane region" description="Helical" evidence="8">
    <location>
        <begin position="7"/>
        <end position="26"/>
    </location>
</feature>
<dbReference type="InterPro" id="IPR036871">
    <property type="entry name" value="PX_dom_sf"/>
</dbReference>
<dbReference type="Pfam" id="PF08628">
    <property type="entry name" value="Nexin_C"/>
    <property type="match status" value="1"/>
</dbReference>
<dbReference type="PROSITE" id="PS50195">
    <property type="entry name" value="PX"/>
    <property type="match status" value="1"/>
</dbReference>
<evidence type="ECO:0000256" key="4">
    <source>
        <dbReference type="ARBA" id="ARBA00023136"/>
    </source>
</evidence>
<dbReference type="PROSITE" id="PS00707">
    <property type="entry name" value="GLYCOSYL_HYDROL_F31_2"/>
    <property type="match status" value="1"/>
</dbReference>
<evidence type="ECO:0000256" key="5">
    <source>
        <dbReference type="ARBA" id="ARBA00023157"/>
    </source>
</evidence>
<dbReference type="SUPFAM" id="SSF51445">
    <property type="entry name" value="(Trans)glycosidases"/>
    <property type="match status" value="1"/>
</dbReference>
<keyword evidence="8" id="KW-0812">Transmembrane</keyword>
<comment type="caution">
    <text evidence="7">Lacks conserved residue(s) required for the propagation of feature annotation.</text>
</comment>
<evidence type="ECO:0000259" key="9">
    <source>
        <dbReference type="PROSITE" id="PS50195"/>
    </source>
</evidence>
<dbReference type="InterPro" id="IPR048395">
    <property type="entry name" value="Glyco_hydro_31_C"/>
</dbReference>
<dbReference type="Proteomes" id="UP000663881">
    <property type="component" value="Unassembled WGS sequence"/>
</dbReference>
<dbReference type="PANTHER" id="PTHR22762:SF131">
    <property type="entry name" value="GLYCOSIDE HYDROLASE FAMILY 31 N-TERMINAL DOMAIN-CONTAINING PROTEIN"/>
    <property type="match status" value="1"/>
</dbReference>
<dbReference type="Gene3D" id="2.60.40.1760">
    <property type="entry name" value="glycosyl hydrolase (family 31)"/>
    <property type="match status" value="1"/>
</dbReference>
<dbReference type="Gene3D" id="2.60.40.1180">
    <property type="entry name" value="Golgi alpha-mannosidase II"/>
    <property type="match status" value="2"/>
</dbReference>
<organism evidence="12 13">
    <name type="scientific">Adineta steineri</name>
    <dbReference type="NCBI Taxonomy" id="433720"/>
    <lineage>
        <taxon>Eukaryota</taxon>
        <taxon>Metazoa</taxon>
        <taxon>Spiralia</taxon>
        <taxon>Gnathifera</taxon>
        <taxon>Rotifera</taxon>
        <taxon>Eurotatoria</taxon>
        <taxon>Bdelloidea</taxon>
        <taxon>Adinetida</taxon>
        <taxon>Adinetidae</taxon>
        <taxon>Adineta</taxon>
    </lineage>
</organism>
<evidence type="ECO:0000256" key="8">
    <source>
        <dbReference type="SAM" id="Phobius"/>
    </source>
</evidence>
<dbReference type="InterPro" id="IPR030459">
    <property type="entry name" value="Glyco_hydro_31_CS"/>
</dbReference>
<comment type="subcellular location">
    <subcellularLocation>
        <location evidence="1">Endomembrane system</location>
    </subcellularLocation>
</comment>
<evidence type="ECO:0000256" key="2">
    <source>
        <dbReference type="ARBA" id="ARBA00007806"/>
    </source>
</evidence>
<dbReference type="Pfam" id="PF21365">
    <property type="entry name" value="Glyco_hydro_31_3rd"/>
    <property type="match status" value="1"/>
</dbReference>
<dbReference type="Pfam" id="PF00088">
    <property type="entry name" value="Trefoil"/>
    <property type="match status" value="1"/>
</dbReference>
<evidence type="ECO:0000256" key="3">
    <source>
        <dbReference type="ARBA" id="ARBA00022801"/>
    </source>
</evidence>
<dbReference type="PROSITE" id="PS00025">
    <property type="entry name" value="P_TREFOIL_1"/>
    <property type="match status" value="1"/>
</dbReference>
<dbReference type="Pfam" id="PF01055">
    <property type="entry name" value="Glyco_hydro_31_2nd"/>
    <property type="match status" value="1"/>
</dbReference>
<evidence type="ECO:0000256" key="7">
    <source>
        <dbReference type="PROSITE-ProRule" id="PRU00779"/>
    </source>
</evidence>
<feature type="domain" description="PX" evidence="9">
    <location>
        <begin position="530"/>
        <end position="659"/>
    </location>
</feature>
<dbReference type="InterPro" id="IPR000322">
    <property type="entry name" value="Glyco_hydro_31_TIM"/>
</dbReference>
<dbReference type="EMBL" id="CAJOAY010000578">
    <property type="protein sequence ID" value="CAF3695896.1"/>
    <property type="molecule type" value="Genomic_DNA"/>
</dbReference>
<keyword evidence="3" id="KW-0378">Hydrolase</keyword>
<keyword evidence="5" id="KW-1015">Disulfide bond</keyword>
<feature type="domain" description="PXA" evidence="10">
    <location>
        <begin position="101"/>
        <end position="274"/>
    </location>
</feature>
<dbReference type="GO" id="GO:0012505">
    <property type="term" value="C:endomembrane system"/>
    <property type="evidence" value="ECO:0007669"/>
    <property type="project" value="UniProtKB-SubCell"/>
</dbReference>